<keyword evidence="1" id="KW-0732">Signal</keyword>
<feature type="signal peptide" evidence="1">
    <location>
        <begin position="1"/>
        <end position="23"/>
    </location>
</feature>
<accession>A0A6B0TSG7</accession>
<evidence type="ECO:0000256" key="1">
    <source>
        <dbReference type="SAM" id="SignalP"/>
    </source>
</evidence>
<protein>
    <submittedName>
        <fullName evidence="2">Putative secreted protein</fullName>
    </submittedName>
</protein>
<dbReference type="AlphaFoldDB" id="A0A6B0TSG7"/>
<feature type="chain" id="PRO_5025447161" evidence="1">
    <location>
        <begin position="24"/>
        <end position="71"/>
    </location>
</feature>
<proteinExistence type="predicted"/>
<organism evidence="2">
    <name type="scientific">Ixodes ricinus</name>
    <name type="common">Common tick</name>
    <name type="synonym">Acarus ricinus</name>
    <dbReference type="NCBI Taxonomy" id="34613"/>
    <lineage>
        <taxon>Eukaryota</taxon>
        <taxon>Metazoa</taxon>
        <taxon>Ecdysozoa</taxon>
        <taxon>Arthropoda</taxon>
        <taxon>Chelicerata</taxon>
        <taxon>Arachnida</taxon>
        <taxon>Acari</taxon>
        <taxon>Parasitiformes</taxon>
        <taxon>Ixodida</taxon>
        <taxon>Ixodoidea</taxon>
        <taxon>Ixodidae</taxon>
        <taxon>Ixodinae</taxon>
        <taxon>Ixodes</taxon>
    </lineage>
</organism>
<dbReference type="EMBL" id="GIFC01000746">
    <property type="protein sequence ID" value="MXU82829.1"/>
    <property type="molecule type" value="Transcribed_RNA"/>
</dbReference>
<sequence length="71" mass="8313">MFIFVCFVLCSVGLSYVLDGVRSKLNEVAFLKRMREWHFLAVGYRRVLQSHVERLVRDSEPVKRCSDGYSL</sequence>
<reference evidence="2" key="1">
    <citation type="submission" date="2019-12" db="EMBL/GenBank/DDBJ databases">
        <title>An insight into the sialome of adult female Ixodes ricinus ticks feeding for 6 days.</title>
        <authorList>
            <person name="Perner J."/>
            <person name="Ribeiro J.M.C."/>
        </authorList>
    </citation>
    <scope>NUCLEOTIDE SEQUENCE</scope>
    <source>
        <strain evidence="2">Semi-engorged</strain>
        <tissue evidence="2">Salivary glands</tissue>
    </source>
</reference>
<name>A0A6B0TSG7_IXORI</name>
<evidence type="ECO:0000313" key="2">
    <source>
        <dbReference type="EMBL" id="MXU82829.1"/>
    </source>
</evidence>